<name>A0A6C0CU20_9ZZZZ</name>
<feature type="region of interest" description="Disordered" evidence="1">
    <location>
        <begin position="1406"/>
        <end position="1437"/>
    </location>
</feature>
<feature type="region of interest" description="Disordered" evidence="1">
    <location>
        <begin position="198"/>
        <end position="252"/>
    </location>
</feature>
<sequence>MLNLHSFKINKFENHHIKDLYVSEVHGDGSCMIHSALYLYNEKYRLSKPDDQQSIGRQFRVNIANILIDAMKTKPKNKSVKTYLSYFKNIAPTLPNEDVMGYLENVLKNPDEWLDEHMISFLEIFLKVNIVIFMDEKYFIRGNVYDKNKSIMIFHFIEDTHYEPIFYKKNKEVVYIINPEDHENLHDQIMRSYLKTFRKSPTTSPPKQKTPSPSPPKQKTPTPSEQKQEEEEDTIPHVEKSQKTTGSDFDPNASTSIDYYEKFIMEDEIIFEEINDLNEIVFTRIDKSIPIQYSKEQSINQVNALYSFMKKGLKTSTSQNFVDLLNHSTIPYKYKQMIPMIAASKQFMIDNGETTESEKSTSDHLSELSLFAKQPYKLIQQKLENHYRYLLSNDMKSPESNQVQTAIRVCPELLEKLMNNDSSFERSEICKRFIFETDSKSKAQQEQTERTNITIKKAIDSQNYLDLYRINASEYPIHGYYISKHDSNRYTKFNKNPFEVFNVSTYYHELTSLKQGDQVLISLLTKKEITGEVHKNKNGTLELKLDESIMINDKPYEKIYYYTQRDRLHENWFSLNPQNSLQPFKKVGLFNKDRLFIFQPEDIEVFHHLILPTLDEFVIINTPRWNSLNECYNEIHKFFEIDYEDIKNEWVDPKLNKRENEIIPYTNPTPKNTQWKKGLFKMNKLSVYYPTLTSKINDIDHFMFMMNKSFDHGLMIMNDYVIEQMNTEDDENDSITIYENELSKTTLTPNLKEKPFYDHVNDLLDVRKKIQDNYKYKELKSVISYLKEKERCIRKKETVQSDYISKRKYDKHYYLTDVKPQNIMNSSFLSKINKSYENPENYQGSRNMVDFDEVYNNVERTRDLNYEKIGTLDTPADETVTISSDKSIEQMIHQISLEFGGFKFDKEQITYITNNLVYFVAKLFEERTSMFRKKNPNVKDLNKMFKSQKEKTKYVEYINITVISSFLLIFVSIYNKSIEVYNINKKCSEFFKIQGFPLKAPVTKDGSKTTLKYLSCILSKVFGNNPNLSNQERNEKKLVQVTKLILQTKMELSIKLNDVKQKSNKENKFKSTAFFQVDSISSKPSLLKLHDNLKTEPTSFEVNKKIYKHTNNLLIQLTKSKEPPKPLPQDKTIHFTNIQTLVPESFVYEFSLDVDVNKESSELTSILKDLSFQLETDYQALQDRYISFKDQDISMMLILNEALYKYGRNHMLIMISRILNHFNNEHQLSILESTSKKTSDSEFAIQNSTRSMKDSVEFVMLERISEHHGLVDSIRQIPLPSFEYHHTSKNRTELMKSSLMYMSTILNYVHQISNIDPNHVDMKSISKAMLDKLVHTTSISTLDSKSADYRSDVEVLRENDKQEKYNKKDQMGDDERLLFLMLEKVGYVPEMEEFSKIYEDIAPEDIMPDTHPFEIPDVNNNPEYTSYAGENDDEVED</sequence>
<evidence type="ECO:0000256" key="1">
    <source>
        <dbReference type="SAM" id="MobiDB-lite"/>
    </source>
</evidence>
<dbReference type="Gene3D" id="3.90.70.80">
    <property type="match status" value="1"/>
</dbReference>
<dbReference type="CDD" id="cd22744">
    <property type="entry name" value="OTU"/>
    <property type="match status" value="1"/>
</dbReference>
<evidence type="ECO:0000313" key="3">
    <source>
        <dbReference type="EMBL" id="QHT07672.1"/>
    </source>
</evidence>
<dbReference type="PROSITE" id="PS50802">
    <property type="entry name" value="OTU"/>
    <property type="match status" value="1"/>
</dbReference>
<dbReference type="InterPro" id="IPR003323">
    <property type="entry name" value="OTU_dom"/>
</dbReference>
<dbReference type="EMBL" id="MN739484">
    <property type="protein sequence ID" value="QHT07672.1"/>
    <property type="molecule type" value="Genomic_DNA"/>
</dbReference>
<proteinExistence type="predicted"/>
<evidence type="ECO:0000259" key="2">
    <source>
        <dbReference type="PROSITE" id="PS50802"/>
    </source>
</evidence>
<feature type="compositionally biased region" description="Low complexity" evidence="1">
    <location>
        <begin position="199"/>
        <end position="211"/>
    </location>
</feature>
<accession>A0A6C0CU20</accession>
<reference evidence="3" key="1">
    <citation type="journal article" date="2020" name="Nature">
        <title>Giant virus diversity and host interactions through global metagenomics.</title>
        <authorList>
            <person name="Schulz F."/>
            <person name="Roux S."/>
            <person name="Paez-Espino D."/>
            <person name="Jungbluth S."/>
            <person name="Walsh D.A."/>
            <person name="Denef V.J."/>
            <person name="McMahon K.D."/>
            <person name="Konstantinidis K.T."/>
            <person name="Eloe-Fadrosh E.A."/>
            <person name="Kyrpides N.C."/>
            <person name="Woyke T."/>
        </authorList>
    </citation>
    <scope>NUCLEOTIDE SEQUENCE</scope>
    <source>
        <strain evidence="3">GVMAG-M-3300021964-36</strain>
    </source>
</reference>
<organism evidence="3">
    <name type="scientific">viral metagenome</name>
    <dbReference type="NCBI Taxonomy" id="1070528"/>
    <lineage>
        <taxon>unclassified sequences</taxon>
        <taxon>metagenomes</taxon>
        <taxon>organismal metagenomes</taxon>
    </lineage>
</organism>
<feature type="domain" description="OTU" evidence="2">
    <location>
        <begin position="20"/>
        <end position="168"/>
    </location>
</feature>
<feature type="compositionally biased region" description="Polar residues" evidence="1">
    <location>
        <begin position="243"/>
        <end position="252"/>
    </location>
</feature>
<protein>
    <recommendedName>
        <fullName evidence="2">OTU domain-containing protein</fullName>
    </recommendedName>
</protein>